<evidence type="ECO:0000313" key="1">
    <source>
        <dbReference type="EMBL" id="KAL0930791.1"/>
    </source>
</evidence>
<protein>
    <submittedName>
        <fullName evidence="1">Uncharacterized protein</fullName>
    </submittedName>
</protein>
<dbReference type="Proteomes" id="UP000805649">
    <property type="component" value="Unassembled WGS sequence"/>
</dbReference>
<reference evidence="1 2" key="1">
    <citation type="journal article" date="2020" name="Phytopathology">
        <title>Genome Sequence Resources of Colletotrichum truncatum, C. plurivorum, C. musicola, and C. sojae: Four Species Pathogenic to Soybean (Glycine max).</title>
        <authorList>
            <person name="Rogerio F."/>
            <person name="Boufleur T.R."/>
            <person name="Ciampi-Guillardi M."/>
            <person name="Sukno S.A."/>
            <person name="Thon M.R."/>
            <person name="Massola Junior N.S."/>
            <person name="Baroncelli R."/>
        </authorList>
    </citation>
    <scope>NUCLEOTIDE SEQUENCE [LARGE SCALE GENOMIC DNA]</scope>
    <source>
        <strain evidence="1 2">CMES1059</strain>
    </source>
</reference>
<dbReference type="EMBL" id="VUJX02000010">
    <property type="protein sequence ID" value="KAL0930791.1"/>
    <property type="molecule type" value="Genomic_DNA"/>
</dbReference>
<gene>
    <name evidence="1" type="ORF">CTRU02_213526</name>
</gene>
<keyword evidence="2" id="KW-1185">Reference proteome</keyword>
<name>A0ACC3YG25_COLTU</name>
<organism evidence="1 2">
    <name type="scientific">Colletotrichum truncatum</name>
    <name type="common">Anthracnose fungus</name>
    <name type="synonym">Colletotrichum capsici</name>
    <dbReference type="NCBI Taxonomy" id="5467"/>
    <lineage>
        <taxon>Eukaryota</taxon>
        <taxon>Fungi</taxon>
        <taxon>Dikarya</taxon>
        <taxon>Ascomycota</taxon>
        <taxon>Pezizomycotina</taxon>
        <taxon>Sordariomycetes</taxon>
        <taxon>Hypocreomycetidae</taxon>
        <taxon>Glomerellales</taxon>
        <taxon>Glomerellaceae</taxon>
        <taxon>Colletotrichum</taxon>
        <taxon>Colletotrichum truncatum species complex</taxon>
    </lineage>
</organism>
<comment type="caution">
    <text evidence="1">The sequence shown here is derived from an EMBL/GenBank/DDBJ whole genome shotgun (WGS) entry which is preliminary data.</text>
</comment>
<evidence type="ECO:0000313" key="2">
    <source>
        <dbReference type="Proteomes" id="UP000805649"/>
    </source>
</evidence>
<sequence length="123" mass="13835">MEHELSDENKATGAHEPPTNVALSNKRRSFRSLLVKSSWAQTVGFKVFGNKGKRDDNTIGKRNDNNQTDVIRTTNNARPEFFSRKPKRSTHTALAEPLAELGRLDKKTTNSEWKTVTLDGIPD</sequence>
<accession>A0ACC3YG25</accession>
<proteinExistence type="predicted"/>